<reference evidence="1 2" key="1">
    <citation type="submission" date="2014-07" db="EMBL/GenBank/DDBJ databases">
        <title>Draft genome sequence of Thalassospira xiamenensis IB13.</title>
        <authorList>
            <person name="Lai Q."/>
            <person name="Shao Z."/>
        </authorList>
    </citation>
    <scope>NUCLEOTIDE SEQUENCE [LARGE SCALE GENOMIC DNA]</scope>
    <source>
        <strain evidence="1 2">IB13</strain>
    </source>
</reference>
<evidence type="ECO:0000313" key="1">
    <source>
        <dbReference type="EMBL" id="RCK51801.1"/>
    </source>
</evidence>
<protein>
    <submittedName>
        <fullName evidence="1">Uncharacterized protein</fullName>
    </submittedName>
</protein>
<dbReference type="EMBL" id="JPWJ01000002">
    <property type="protein sequence ID" value="RCK51801.1"/>
    <property type="molecule type" value="Genomic_DNA"/>
</dbReference>
<name>A0A367XGC7_9PROT</name>
<dbReference type="Proteomes" id="UP000252266">
    <property type="component" value="Unassembled WGS sequence"/>
</dbReference>
<proteinExistence type="predicted"/>
<comment type="caution">
    <text evidence="1">The sequence shown here is derived from an EMBL/GenBank/DDBJ whole genome shotgun (WGS) entry which is preliminary data.</text>
</comment>
<evidence type="ECO:0000313" key="2">
    <source>
        <dbReference type="Proteomes" id="UP000252266"/>
    </source>
</evidence>
<dbReference type="AlphaFoldDB" id="A0A367XGC7"/>
<gene>
    <name evidence="1" type="ORF">TH44_05075</name>
</gene>
<sequence>MTGEVRLFEEEALNLPGAAAMAAGGSVERGPPMVDRWGPYARNVSGLHRLSESVALAGIDRSGERAEDCLWVKMVEARGVSGLHRLPEVWCWERCSAVAFVTG</sequence>
<accession>A0A367XGC7</accession>
<organism evidence="1 2">
    <name type="scientific">Thalassospira xiamenensis</name>
    <dbReference type="NCBI Taxonomy" id="220697"/>
    <lineage>
        <taxon>Bacteria</taxon>
        <taxon>Pseudomonadati</taxon>
        <taxon>Pseudomonadota</taxon>
        <taxon>Alphaproteobacteria</taxon>
        <taxon>Rhodospirillales</taxon>
        <taxon>Thalassospiraceae</taxon>
        <taxon>Thalassospira</taxon>
    </lineage>
</organism>